<keyword evidence="2" id="KW-1185">Reference proteome</keyword>
<evidence type="ECO:0000313" key="1">
    <source>
        <dbReference type="EMBL" id="RNA00879.1"/>
    </source>
</evidence>
<accession>A0A3M7PPP6</accession>
<dbReference type="Proteomes" id="UP000276133">
    <property type="component" value="Unassembled WGS sequence"/>
</dbReference>
<dbReference type="AlphaFoldDB" id="A0A3M7PPP6"/>
<protein>
    <submittedName>
        <fullName evidence="1">Uncharacterized protein</fullName>
    </submittedName>
</protein>
<reference evidence="1 2" key="1">
    <citation type="journal article" date="2018" name="Sci. Rep.">
        <title>Genomic signatures of local adaptation to the degree of environmental predictability in rotifers.</title>
        <authorList>
            <person name="Franch-Gras L."/>
            <person name="Hahn C."/>
            <person name="Garcia-Roger E.M."/>
            <person name="Carmona M.J."/>
            <person name="Serra M."/>
            <person name="Gomez A."/>
        </authorList>
    </citation>
    <scope>NUCLEOTIDE SEQUENCE [LARGE SCALE GENOMIC DNA]</scope>
    <source>
        <strain evidence="1">HYR1</strain>
    </source>
</reference>
<sequence>MKTFVYEEKFQLNGFWKAMESSNSKLAKFAKKIFTTPATSASYPDKYLILKIRFKYLMYIPGVHTLMYHQHTFKS</sequence>
<name>A0A3M7PPP6_BRAPC</name>
<gene>
    <name evidence="1" type="ORF">BpHYR1_050141</name>
</gene>
<evidence type="ECO:0000313" key="2">
    <source>
        <dbReference type="Proteomes" id="UP000276133"/>
    </source>
</evidence>
<comment type="caution">
    <text evidence="1">The sequence shown here is derived from an EMBL/GenBank/DDBJ whole genome shotgun (WGS) entry which is preliminary data.</text>
</comment>
<proteinExistence type="predicted"/>
<organism evidence="1 2">
    <name type="scientific">Brachionus plicatilis</name>
    <name type="common">Marine rotifer</name>
    <name type="synonym">Brachionus muelleri</name>
    <dbReference type="NCBI Taxonomy" id="10195"/>
    <lineage>
        <taxon>Eukaryota</taxon>
        <taxon>Metazoa</taxon>
        <taxon>Spiralia</taxon>
        <taxon>Gnathifera</taxon>
        <taxon>Rotifera</taxon>
        <taxon>Eurotatoria</taxon>
        <taxon>Monogononta</taxon>
        <taxon>Pseudotrocha</taxon>
        <taxon>Ploima</taxon>
        <taxon>Brachionidae</taxon>
        <taxon>Brachionus</taxon>
    </lineage>
</organism>
<dbReference type="EMBL" id="REGN01009573">
    <property type="protein sequence ID" value="RNA00879.1"/>
    <property type="molecule type" value="Genomic_DNA"/>
</dbReference>